<name>A0A9Q9F927_ENCHE</name>
<evidence type="ECO:0000313" key="5">
    <source>
        <dbReference type="EMBL" id="WEL39627.1"/>
    </source>
</evidence>
<keyword evidence="7" id="KW-1185">Reference proteome</keyword>
<dbReference type="GO" id="GO:0034272">
    <property type="term" value="C:phosphatidylinositol 3-kinase complex, class III, type II"/>
    <property type="evidence" value="ECO:0007669"/>
    <property type="project" value="TreeGrafter"/>
</dbReference>
<dbReference type="Proteomes" id="UP001059546">
    <property type="component" value="Chromosome X"/>
</dbReference>
<evidence type="ECO:0000313" key="6">
    <source>
        <dbReference type="Proteomes" id="UP001059546"/>
    </source>
</evidence>
<evidence type="ECO:0000256" key="1">
    <source>
        <dbReference type="ARBA" id="ARBA00022679"/>
    </source>
</evidence>
<dbReference type="InterPro" id="IPR011009">
    <property type="entry name" value="Kinase-like_dom_sf"/>
</dbReference>
<keyword evidence="2" id="KW-0418">Kinase</keyword>
<dbReference type="GO" id="GO:0000407">
    <property type="term" value="C:phagophore assembly site"/>
    <property type="evidence" value="ECO:0007669"/>
    <property type="project" value="TreeGrafter"/>
</dbReference>
<dbReference type="GO" id="GO:0006897">
    <property type="term" value="P:endocytosis"/>
    <property type="evidence" value="ECO:0007669"/>
    <property type="project" value="TreeGrafter"/>
</dbReference>
<dbReference type="GO" id="GO:0000045">
    <property type="term" value="P:autophagosome assembly"/>
    <property type="evidence" value="ECO:0007669"/>
    <property type="project" value="TreeGrafter"/>
</dbReference>
<gene>
    <name evidence="4" type="ORF">GPU96_10g19280</name>
    <name evidence="5" type="ORF">PFJ87_10g00750</name>
</gene>
<evidence type="ECO:0000313" key="4">
    <source>
        <dbReference type="EMBL" id="UTX44138.1"/>
    </source>
</evidence>
<dbReference type="GO" id="GO:0048015">
    <property type="term" value="P:phosphatidylinositol-mediated signaling"/>
    <property type="evidence" value="ECO:0007669"/>
    <property type="project" value="TreeGrafter"/>
</dbReference>
<protein>
    <submittedName>
        <fullName evidence="4">Phosphatidyl inositol-3-kinase</fullName>
    </submittedName>
</protein>
<dbReference type="InterPro" id="IPR036940">
    <property type="entry name" value="PI3/4_kinase_cat_sf"/>
</dbReference>
<dbReference type="GO" id="GO:0034271">
    <property type="term" value="C:phosphatidylinositol 3-kinase complex, class III, type I"/>
    <property type="evidence" value="ECO:0007669"/>
    <property type="project" value="TreeGrafter"/>
</dbReference>
<dbReference type="GO" id="GO:0016303">
    <property type="term" value="F:1-phosphatidylinositol-3-kinase activity"/>
    <property type="evidence" value="ECO:0007669"/>
    <property type="project" value="TreeGrafter"/>
</dbReference>
<dbReference type="Gene3D" id="3.30.1010.10">
    <property type="entry name" value="Phosphatidylinositol 3-kinase Catalytic Subunit, Chain A, domain 4"/>
    <property type="match status" value="1"/>
</dbReference>
<evidence type="ECO:0000256" key="2">
    <source>
        <dbReference type="ARBA" id="ARBA00022777"/>
    </source>
</evidence>
<dbReference type="GO" id="GO:0005768">
    <property type="term" value="C:endosome"/>
    <property type="evidence" value="ECO:0007669"/>
    <property type="project" value="TreeGrafter"/>
</dbReference>
<dbReference type="EMBL" id="CP119071">
    <property type="protein sequence ID" value="WEL39627.1"/>
    <property type="molecule type" value="Genomic_DNA"/>
</dbReference>
<evidence type="ECO:0000313" key="7">
    <source>
        <dbReference type="Proteomes" id="UP001217963"/>
    </source>
</evidence>
<dbReference type="PANTHER" id="PTHR10048:SF7">
    <property type="entry name" value="PHOSPHATIDYLINOSITOL 3-KINASE CATALYTIC SUBUNIT TYPE 3"/>
    <property type="match status" value="1"/>
</dbReference>
<dbReference type="InterPro" id="IPR000403">
    <property type="entry name" value="PI3/4_kinase_cat_dom"/>
</dbReference>
<evidence type="ECO:0000259" key="3">
    <source>
        <dbReference type="PROSITE" id="PS50290"/>
    </source>
</evidence>
<dbReference type="PROSITE" id="PS50290">
    <property type="entry name" value="PI3_4_KINASE_3"/>
    <property type="match status" value="1"/>
</dbReference>
<dbReference type="SUPFAM" id="SSF56112">
    <property type="entry name" value="Protein kinase-like (PK-like)"/>
    <property type="match status" value="1"/>
</dbReference>
<feature type="domain" description="PI3K/PI4K catalytic" evidence="3">
    <location>
        <begin position="164"/>
        <end position="417"/>
    </location>
</feature>
<dbReference type="GO" id="GO:0005777">
    <property type="term" value="C:peroxisome"/>
    <property type="evidence" value="ECO:0007669"/>
    <property type="project" value="TreeGrafter"/>
</dbReference>
<dbReference type="SMART" id="SM00146">
    <property type="entry name" value="PI3Kc"/>
    <property type="match status" value="1"/>
</dbReference>
<dbReference type="OrthoDB" id="67688at2759"/>
<sequence length="433" mass="50269">MEEERVSSFAESVSKLLEGKDKETENMAARYLCLQEVDSLYMYFPSFEGADLEGKLSADHQISRFWKTRFELREGCARTRDRYEDVVDSFLVLDAKYGMLGMLEEQMALIDEIRRIYGMTSHKSSRKRKVREYKLHGTLCLHPRIRSTKYTSLFDPRVVVKEIVFEEIKIFPSSTFPILVPMDTDKGISRIIYKKGDDLTKDLFVLETIRYISRLIGMDLVTYKVIPLSREEGIVEVVDGTDFTKIRKRGDLERYIEEEECSGGVQGPEKKKVFVDTVCGYSVACYVMGVGDRNPGNMMISRDGRFFHVDFSYVFGNDPKYISPRITIASPICDYLANDEMAYQNFLAKSQEVFLQIRRSSKKIFVLWCILARNKIFQLDLDKTISFARARLKLEMTEKEALRHFEREIKGAVGSFKTSLVHFMNRVGILFRR</sequence>
<dbReference type="InterPro" id="IPR015433">
    <property type="entry name" value="PI3/4_kinase"/>
</dbReference>
<dbReference type="PANTHER" id="PTHR10048">
    <property type="entry name" value="PHOSPHATIDYLINOSITOL KINASE"/>
    <property type="match status" value="1"/>
</dbReference>
<dbReference type="AlphaFoldDB" id="A0A9Q9F927"/>
<organism evidence="4 6">
    <name type="scientific">Encephalitozoon hellem</name>
    <name type="common">Microsporidian parasite</name>
    <dbReference type="NCBI Taxonomy" id="27973"/>
    <lineage>
        <taxon>Eukaryota</taxon>
        <taxon>Fungi</taxon>
        <taxon>Fungi incertae sedis</taxon>
        <taxon>Microsporidia</taxon>
        <taxon>Unikaryonidae</taxon>
        <taxon>Encephalitozoon</taxon>
    </lineage>
</organism>
<reference evidence="5 7" key="2">
    <citation type="submission" date="2023-02" db="EMBL/GenBank/DDBJ databases">
        <title>Encephalitozoon hellem ATCC 50451 complete genome.</title>
        <authorList>
            <person name="Mascarenhas dos Santos A.C."/>
            <person name="Julian A.T."/>
            <person name="Pombert J.-F."/>
        </authorList>
    </citation>
    <scope>NUCLEOTIDE SEQUENCE [LARGE SCALE GENOMIC DNA]</scope>
    <source>
        <strain evidence="5 7">ATCC 50451</strain>
    </source>
</reference>
<accession>A0A9Q9F927</accession>
<dbReference type="EMBL" id="CP075156">
    <property type="protein sequence ID" value="UTX44138.1"/>
    <property type="molecule type" value="Genomic_DNA"/>
</dbReference>
<keyword evidence="1" id="KW-0808">Transferase</keyword>
<proteinExistence type="predicted"/>
<dbReference type="Proteomes" id="UP001217963">
    <property type="component" value="Chromosome X"/>
</dbReference>
<reference evidence="4" key="1">
    <citation type="submission" date="2021-05" db="EMBL/GenBank/DDBJ databases">
        <title>Encephalitozoon hellem ATCC 50604 Complete Genome.</title>
        <authorList>
            <person name="Mascarenhas dos Santos A.C."/>
            <person name="Julian A.T."/>
            <person name="Pombert J.-F."/>
        </authorList>
    </citation>
    <scope>NUCLEOTIDE SEQUENCE</scope>
    <source>
        <strain evidence="4">ATCC 50604</strain>
    </source>
</reference>
<dbReference type="Pfam" id="PF00454">
    <property type="entry name" value="PI3_PI4_kinase"/>
    <property type="match status" value="1"/>
</dbReference>
<dbReference type="Gene3D" id="1.10.1070.11">
    <property type="entry name" value="Phosphatidylinositol 3-/4-kinase, catalytic domain"/>
    <property type="match status" value="1"/>
</dbReference>